<protein>
    <recommendedName>
        <fullName evidence="4">Conjugal transfer protein</fullName>
    </recommendedName>
</protein>
<organism evidence="2 3">
    <name type="scientific">Bacillus pumilus</name>
    <name type="common">Bacillus mesentericus</name>
    <dbReference type="NCBI Taxonomy" id="1408"/>
    <lineage>
        <taxon>Bacteria</taxon>
        <taxon>Bacillati</taxon>
        <taxon>Bacillota</taxon>
        <taxon>Bacilli</taxon>
        <taxon>Bacillales</taxon>
        <taxon>Bacillaceae</taxon>
        <taxon>Bacillus</taxon>
    </lineage>
</organism>
<dbReference type="AlphaFoldDB" id="A0AB34QQ87"/>
<sequence>MKKKKNDGKIVTEKNPLLSAFKKKLKAVKKPEKKPKSIPKDRSKMIAIGVWSMIGTLIFFAFLSVLLSINTRSVVNDIERNQERNSKQKEEVSIVAGERFLSGFIEQYINVKNERAAAEQRQNTLMKYLVADDEIDQEAWFDTSGAQGDRVLNDYVLYNVKKGDGDSLFQYKVNYANVVKIKKKEHKVDKSALLNIPVKHKGDEFAVNGTPYLSEIYNLKGDIENTKEDREEYDGDQTAAIKEFLHTFFRKYAEETKNDMTYIMKTPETLNGHLVFGDVENFSIYKNDDGFEISSIVIFKEKETSIPVKERFTLFVTKNSGQYYVKQLKHQ</sequence>
<dbReference type="InterPro" id="IPR035628">
    <property type="entry name" value="TcpC_C"/>
</dbReference>
<dbReference type="CDD" id="cd16428">
    <property type="entry name" value="TcpC_C"/>
    <property type="match status" value="1"/>
</dbReference>
<evidence type="ECO:0000313" key="3">
    <source>
        <dbReference type="Proteomes" id="UP000031978"/>
    </source>
</evidence>
<evidence type="ECO:0000313" key="2">
    <source>
        <dbReference type="EMBL" id="KIL13597.1"/>
    </source>
</evidence>
<comment type="caution">
    <text evidence="2">The sequence shown here is derived from an EMBL/GenBank/DDBJ whole genome shotgun (WGS) entry which is preliminary data.</text>
</comment>
<dbReference type="InterPro" id="IPR024735">
    <property type="entry name" value="TcpC"/>
</dbReference>
<feature type="transmembrane region" description="Helical" evidence="1">
    <location>
        <begin position="46"/>
        <end position="69"/>
    </location>
</feature>
<keyword evidence="1" id="KW-0812">Transmembrane</keyword>
<reference evidence="2 3" key="1">
    <citation type="submission" date="2014-12" db="EMBL/GenBank/DDBJ databases">
        <title>Draft Genome Sequences of Five Spore-Forming Food Isolates of Bacillus pumilus.</title>
        <authorList>
            <person name="de Jong A."/>
            <person name="van Heel A.J."/>
            <person name="Montalban-Lopez M."/>
            <person name="Krawczyk A.O."/>
            <person name="Berendsen E.M."/>
            <person name="Wells-Bennik M."/>
            <person name="Kuipers O.P."/>
        </authorList>
    </citation>
    <scope>NUCLEOTIDE SEQUENCE [LARGE SCALE GENOMIC DNA]</scope>
    <source>
        <strain evidence="2 3">B4127</strain>
    </source>
</reference>
<evidence type="ECO:0000256" key="1">
    <source>
        <dbReference type="SAM" id="Phobius"/>
    </source>
</evidence>
<dbReference type="CDD" id="cd16386">
    <property type="entry name" value="TcpC_N"/>
    <property type="match status" value="1"/>
</dbReference>
<dbReference type="RefSeq" id="WP_044141483.1">
    <property type="nucleotide sequence ID" value="NZ_JAKRQF010000010.1"/>
</dbReference>
<dbReference type="Pfam" id="PF12642">
    <property type="entry name" value="TpcC"/>
    <property type="match status" value="1"/>
</dbReference>
<dbReference type="Gene3D" id="3.10.450.540">
    <property type="match status" value="1"/>
</dbReference>
<keyword evidence="1" id="KW-0472">Membrane</keyword>
<gene>
    <name evidence="2" type="ORF">B4127_0609</name>
</gene>
<name>A0AB34QQ87_BACPU</name>
<dbReference type="Proteomes" id="UP000031978">
    <property type="component" value="Unassembled WGS sequence"/>
</dbReference>
<proteinExistence type="predicted"/>
<accession>A0AB34QQ87</accession>
<keyword evidence="1" id="KW-1133">Transmembrane helix</keyword>
<dbReference type="EMBL" id="JXCL01000038">
    <property type="protein sequence ID" value="KIL13597.1"/>
    <property type="molecule type" value="Genomic_DNA"/>
</dbReference>
<evidence type="ECO:0008006" key="4">
    <source>
        <dbReference type="Google" id="ProtNLM"/>
    </source>
</evidence>